<dbReference type="InterPro" id="IPR034609">
    <property type="entry name" value="Syce2"/>
</dbReference>
<dbReference type="OrthoDB" id="5969181at2759"/>
<reference evidence="1" key="1">
    <citation type="submission" date="2020-04" db="EMBL/GenBank/DDBJ databases">
        <authorList>
            <person name="Alioto T."/>
            <person name="Alioto T."/>
            <person name="Gomez Garrido J."/>
        </authorList>
    </citation>
    <scope>NUCLEOTIDE SEQUENCE</scope>
    <source>
        <strain evidence="1">A484AB</strain>
    </source>
</reference>
<evidence type="ECO:0000313" key="1">
    <source>
        <dbReference type="EMBL" id="CAB3990502.1"/>
    </source>
</evidence>
<evidence type="ECO:0000313" key="2">
    <source>
        <dbReference type="Proteomes" id="UP001152795"/>
    </source>
</evidence>
<organism evidence="1 2">
    <name type="scientific">Paramuricea clavata</name>
    <name type="common">Red gorgonian</name>
    <name type="synonym">Violescent sea-whip</name>
    <dbReference type="NCBI Taxonomy" id="317549"/>
    <lineage>
        <taxon>Eukaryota</taxon>
        <taxon>Metazoa</taxon>
        <taxon>Cnidaria</taxon>
        <taxon>Anthozoa</taxon>
        <taxon>Octocorallia</taxon>
        <taxon>Malacalcyonacea</taxon>
        <taxon>Plexauridae</taxon>
        <taxon>Paramuricea</taxon>
    </lineage>
</organism>
<comment type="caution">
    <text evidence="1">The sequence shown here is derived from an EMBL/GenBank/DDBJ whole genome shotgun (WGS) entry which is preliminary data.</text>
</comment>
<protein>
    <submittedName>
        <fullName evidence="1">Uncharacterized protein</fullName>
    </submittedName>
</protein>
<dbReference type="AlphaFoldDB" id="A0A7D9HQR0"/>
<dbReference type="PANTHER" id="PTHR28398">
    <property type="entry name" value="SYNAPTONEMAL COMPLEX CENTRAL ELEMENT PROTEIN 2"/>
    <property type="match status" value="1"/>
</dbReference>
<name>A0A7D9HQR0_PARCT</name>
<dbReference type="GO" id="GO:0007130">
    <property type="term" value="P:synaptonemal complex assembly"/>
    <property type="evidence" value="ECO:0007669"/>
    <property type="project" value="InterPro"/>
</dbReference>
<sequence>MDEKAEQQKQEPGFASEDNGEAFNLENNDKSLPVVPTGDETPQPKPMHDAFSEKSPAPLLFSHGDLQRNTQQFVDDINAKRKRDTDSLAEVRKALEVQATSTANTIEETLVGVYEENSKVIQDKLQEIFAVLDRICKYFTTAGIVQIYHQ</sequence>
<proteinExistence type="predicted"/>
<keyword evidence="2" id="KW-1185">Reference proteome</keyword>
<dbReference type="EMBL" id="CACRXK020001672">
    <property type="protein sequence ID" value="CAB3990502.1"/>
    <property type="molecule type" value="Genomic_DNA"/>
</dbReference>
<dbReference type="GO" id="GO:0000801">
    <property type="term" value="C:central element"/>
    <property type="evidence" value="ECO:0007669"/>
    <property type="project" value="InterPro"/>
</dbReference>
<dbReference type="PANTHER" id="PTHR28398:SF1">
    <property type="entry name" value="SYNAPTONEMAL COMPLEX CENTRAL ELEMENT PROTEIN 2"/>
    <property type="match status" value="1"/>
</dbReference>
<dbReference type="Proteomes" id="UP001152795">
    <property type="component" value="Unassembled WGS sequence"/>
</dbReference>
<gene>
    <name evidence="1" type="ORF">PACLA_8A067356</name>
</gene>
<accession>A0A7D9HQR0</accession>